<accession>A0ABY7Y7N9</accession>
<dbReference type="Gene3D" id="2.60.40.2040">
    <property type="entry name" value="CFA/I fimbrial subunit E, pilin domain"/>
    <property type="match status" value="1"/>
</dbReference>
<protein>
    <submittedName>
        <fullName evidence="1">Pilin protein</fullName>
    </submittedName>
</protein>
<gene>
    <name evidence="1" type="ORF">K5L94_17990</name>
</gene>
<name>A0ABY7Y7N9_9GAMM</name>
<dbReference type="Pfam" id="PF07434">
    <property type="entry name" value="CblD"/>
    <property type="match status" value="1"/>
</dbReference>
<dbReference type="Proteomes" id="UP001216828">
    <property type="component" value="Chromosome"/>
</dbReference>
<dbReference type="Gene3D" id="2.60.40.2520">
    <property type="entry name" value="CFA/I fimbrial subunit E, adhesin domain"/>
    <property type="match status" value="1"/>
</dbReference>
<evidence type="ECO:0000313" key="1">
    <source>
        <dbReference type="EMBL" id="WDM65987.1"/>
    </source>
</evidence>
<evidence type="ECO:0000313" key="2">
    <source>
        <dbReference type="Proteomes" id="UP001216828"/>
    </source>
</evidence>
<proteinExistence type="predicted"/>
<keyword evidence="2" id="KW-1185">Reference proteome</keyword>
<sequence>MVMSALGVVVPKAWAQRPPQMDPPSGVTTQDIVMSWDRSTMPGDVEIWPRRTLIAHDHLDLSKKYGALFFTCASASDSARGRCAVEDTHQTASTLSDVPTMFTEQRSGLRSNIVVSVGVQRVDPSAGCSSNYWGDPQVAESSNGRPCFGGPQVGTGGVLMLAAQSLQSLTAGHWKGTLELRLRRPPSERLATYIFNFDFTITDYDAISIYLPAFENGNANVNMDLRYDPIKGEIGGSKDVDMCLYDGLGSQSEHLGITVRDTGSRPSVGDDYPLWHRDATGDDRERVSFNVWLNYAGSKRRMRNNVEEQLLGVDTTALRLVKLPKFDQPVYCVPTPITLETPAFKASTKREGVYTGELKVELRVPTARP</sequence>
<dbReference type="InterPro" id="IPR043037">
    <property type="entry name" value="CfaE_adhesin"/>
</dbReference>
<dbReference type="InterPro" id="IPR010888">
    <property type="entry name" value="CblD"/>
</dbReference>
<dbReference type="EMBL" id="CP082270">
    <property type="protein sequence ID" value="WDM65987.1"/>
    <property type="molecule type" value="Genomic_DNA"/>
</dbReference>
<reference evidence="1 2" key="1">
    <citation type="submission" date="2021-08" db="EMBL/GenBank/DDBJ databases">
        <title>Stenotrophomonas forensis sp. nov., isolated from contaminated viral transport media.</title>
        <authorList>
            <person name="Nguyen S.V."/>
            <person name="Edwards D."/>
            <person name="Scott S."/>
            <person name="Doss J."/>
            <person name="Merid S."/>
            <person name="Zelaya E."/>
            <person name="Maza C."/>
            <person name="Mann M."/>
            <person name="Hamilton B."/>
            <person name="Blackwell R."/>
            <person name="Tran A."/>
            <person name="Hauser J."/>
        </authorList>
    </citation>
    <scope>NUCLEOTIDE SEQUENCE [LARGE SCALE GENOMIC DNA]</scope>
    <source>
        <strain evidence="1 2">DFS-20110405</strain>
    </source>
</reference>
<organism evidence="1 2">
    <name type="scientific">Stenotrophomonas forensis</name>
    <dbReference type="NCBI Taxonomy" id="2871169"/>
    <lineage>
        <taxon>Bacteria</taxon>
        <taxon>Pseudomonadati</taxon>
        <taxon>Pseudomonadota</taxon>
        <taxon>Gammaproteobacteria</taxon>
        <taxon>Lysobacterales</taxon>
        <taxon>Lysobacteraceae</taxon>
        <taxon>Stenotrophomonas</taxon>
        <taxon>Stenotrophomonas maltophilia group</taxon>
    </lineage>
</organism>